<dbReference type="EnsemblBacteria" id="ACO79180">
    <property type="protein sequence ID" value="ACO79180"/>
    <property type="gene ID" value="Avin_30150"/>
</dbReference>
<keyword evidence="3" id="KW-1185">Reference proteome</keyword>
<evidence type="ECO:0000313" key="3">
    <source>
        <dbReference type="Proteomes" id="UP000002424"/>
    </source>
</evidence>
<accession>C1DN13</accession>
<dbReference type="STRING" id="322710.Avin_30150"/>
<evidence type="ECO:0000256" key="1">
    <source>
        <dbReference type="SAM" id="MobiDB-lite"/>
    </source>
</evidence>
<organism evidence="2 3">
    <name type="scientific">Azotobacter vinelandii (strain DJ / ATCC BAA-1303)</name>
    <dbReference type="NCBI Taxonomy" id="322710"/>
    <lineage>
        <taxon>Bacteria</taxon>
        <taxon>Pseudomonadati</taxon>
        <taxon>Pseudomonadota</taxon>
        <taxon>Gammaproteobacteria</taxon>
        <taxon>Pseudomonadales</taxon>
        <taxon>Pseudomonadaceae</taxon>
        <taxon>Azotobacter</taxon>
    </lineage>
</organism>
<dbReference type="HOGENOM" id="CLU_2535397_0_0_6"/>
<dbReference type="AlphaFoldDB" id="C1DN13"/>
<reference evidence="2 3" key="1">
    <citation type="journal article" date="2009" name="J. Bacteriol.">
        <title>Genome sequence of Azotobacter vinelandii, an obligate aerobe specialized to support diverse anaerobic metabolic processes.</title>
        <authorList>
            <person name="Setubal J.C."/>
            <person name="dos Santos P."/>
            <person name="Goldman B.S."/>
            <person name="Ertesvag H."/>
            <person name="Espin G."/>
            <person name="Rubio L.M."/>
            <person name="Valla S."/>
            <person name="Almeida N.F."/>
            <person name="Balasubramanian D."/>
            <person name="Cromes L."/>
            <person name="Curatti L."/>
            <person name="Du Z."/>
            <person name="Godsy E."/>
            <person name="Goodner B."/>
            <person name="Hellner-Burris K."/>
            <person name="Hernandez J.A."/>
            <person name="Houmiel K."/>
            <person name="Imperial J."/>
            <person name="Kennedy C."/>
            <person name="Larson T.J."/>
            <person name="Latreille P."/>
            <person name="Ligon L.S."/>
            <person name="Lu J."/>
            <person name="Maerk M."/>
            <person name="Miller N.M."/>
            <person name="Norton S."/>
            <person name="O'Carroll I.P."/>
            <person name="Paulsen I."/>
            <person name="Raulfs E.C."/>
            <person name="Roemer R."/>
            <person name="Rosser J."/>
            <person name="Segura D."/>
            <person name="Slater S."/>
            <person name="Stricklin S.L."/>
            <person name="Studholme D.J."/>
            <person name="Sun J."/>
            <person name="Viana C.J."/>
            <person name="Wallin E."/>
            <person name="Wang B."/>
            <person name="Wheeler C."/>
            <person name="Zhu H."/>
            <person name="Dean D.R."/>
            <person name="Dixon R."/>
            <person name="Wood D."/>
        </authorList>
    </citation>
    <scope>NUCLEOTIDE SEQUENCE [LARGE SCALE GENOMIC DNA]</scope>
    <source>
        <strain evidence="3">DJ / ATCC BAA-1303</strain>
    </source>
</reference>
<dbReference type="EMBL" id="CP001157">
    <property type="protein sequence ID" value="ACO79180.1"/>
    <property type="molecule type" value="Genomic_DNA"/>
</dbReference>
<evidence type="ECO:0000313" key="2">
    <source>
        <dbReference type="EMBL" id="ACO79180.1"/>
    </source>
</evidence>
<sequence>MGAGRFGSVAQSPHCSAGRRGFHGKSTDSYATRPGTQEMPVRRARGTVCGPSGGAAVPVTLGPPVCQRTIRTQPAPKYGVVAA</sequence>
<proteinExistence type="predicted"/>
<gene>
    <name evidence="2" type="ordered locus">Avin_30150</name>
</gene>
<dbReference type="Proteomes" id="UP000002424">
    <property type="component" value="Chromosome"/>
</dbReference>
<feature type="region of interest" description="Disordered" evidence="1">
    <location>
        <begin position="1"/>
        <end position="54"/>
    </location>
</feature>
<dbReference type="KEGG" id="avn:Avin_30150"/>
<name>C1DN13_AZOVD</name>
<protein>
    <submittedName>
        <fullName evidence="2">Uncharacterized protein</fullName>
    </submittedName>
</protein>